<keyword evidence="3 7" id="KW-1134">Transmembrane beta strand</keyword>
<dbReference type="InterPro" id="IPR008969">
    <property type="entry name" value="CarboxyPept-like_regulatory"/>
</dbReference>
<evidence type="ECO:0000256" key="3">
    <source>
        <dbReference type="ARBA" id="ARBA00022452"/>
    </source>
</evidence>
<accession>A0A5P8E3W1</accession>
<evidence type="ECO:0000256" key="6">
    <source>
        <dbReference type="ARBA" id="ARBA00023237"/>
    </source>
</evidence>
<name>A0A5P8E3W1_9BACT</name>
<dbReference type="SUPFAM" id="SSF56935">
    <property type="entry name" value="Porins"/>
    <property type="match status" value="1"/>
</dbReference>
<evidence type="ECO:0000313" key="9">
    <source>
        <dbReference type="EMBL" id="QFQ11705.1"/>
    </source>
</evidence>
<dbReference type="InterPro" id="IPR039426">
    <property type="entry name" value="TonB-dep_rcpt-like"/>
</dbReference>
<dbReference type="Gene3D" id="2.40.170.20">
    <property type="entry name" value="TonB-dependent receptor, beta-barrel domain"/>
    <property type="match status" value="1"/>
</dbReference>
<keyword evidence="4 7" id="KW-0812">Transmembrane</keyword>
<evidence type="ECO:0000313" key="10">
    <source>
        <dbReference type="Proteomes" id="UP000249375"/>
    </source>
</evidence>
<dbReference type="Gene3D" id="2.170.130.10">
    <property type="entry name" value="TonB-dependent receptor, plug domain"/>
    <property type="match status" value="1"/>
</dbReference>
<dbReference type="OrthoDB" id="1108759at2"/>
<keyword evidence="10" id="KW-1185">Reference proteome</keyword>
<keyword evidence="9" id="KW-0675">Receptor</keyword>
<keyword evidence="2 7" id="KW-0813">Transport</keyword>
<proteinExistence type="inferred from homology"/>
<dbReference type="Pfam" id="PF13715">
    <property type="entry name" value="CarbopepD_reg_2"/>
    <property type="match status" value="1"/>
</dbReference>
<dbReference type="EMBL" id="CP033459">
    <property type="protein sequence ID" value="QFQ11705.1"/>
    <property type="molecule type" value="Genomic_DNA"/>
</dbReference>
<dbReference type="InterPro" id="IPR037066">
    <property type="entry name" value="Plug_dom_sf"/>
</dbReference>
<dbReference type="AlphaFoldDB" id="A0A5P8E3W1"/>
<dbReference type="SUPFAM" id="SSF49464">
    <property type="entry name" value="Carboxypeptidase regulatory domain-like"/>
    <property type="match status" value="1"/>
</dbReference>
<organism evidence="9 10">
    <name type="scientific">Pseudoprevotella muciniphila</name>
    <dbReference type="NCBI Taxonomy" id="2133944"/>
    <lineage>
        <taxon>Bacteria</taxon>
        <taxon>Pseudomonadati</taxon>
        <taxon>Bacteroidota</taxon>
        <taxon>Bacteroidia</taxon>
        <taxon>Bacteroidales</taxon>
        <taxon>Prevotellaceae</taxon>
        <taxon>Pseudoprevotella</taxon>
    </lineage>
</organism>
<dbReference type="Gene3D" id="2.60.40.1120">
    <property type="entry name" value="Carboxypeptidase-like, regulatory domain"/>
    <property type="match status" value="1"/>
</dbReference>
<gene>
    <name evidence="9" type="ORF">C7Y71_000945</name>
</gene>
<evidence type="ECO:0000256" key="1">
    <source>
        <dbReference type="ARBA" id="ARBA00004571"/>
    </source>
</evidence>
<evidence type="ECO:0000256" key="4">
    <source>
        <dbReference type="ARBA" id="ARBA00022692"/>
    </source>
</evidence>
<evidence type="ECO:0000256" key="2">
    <source>
        <dbReference type="ARBA" id="ARBA00022448"/>
    </source>
</evidence>
<feature type="domain" description="TonB-dependent receptor plug" evidence="8">
    <location>
        <begin position="143"/>
        <end position="222"/>
    </location>
</feature>
<reference evidence="9 10" key="1">
    <citation type="submission" date="2018-11" db="EMBL/GenBank/DDBJ databases">
        <authorList>
            <person name="Na S.W."/>
            <person name="Baik M."/>
        </authorList>
    </citation>
    <scope>NUCLEOTIDE SEQUENCE [LARGE SCALE GENOMIC DNA]</scope>
    <source>
        <strain evidence="9 10">E39</strain>
    </source>
</reference>
<dbReference type="InterPro" id="IPR012910">
    <property type="entry name" value="Plug_dom"/>
</dbReference>
<dbReference type="GO" id="GO:0009279">
    <property type="term" value="C:cell outer membrane"/>
    <property type="evidence" value="ECO:0007669"/>
    <property type="project" value="UniProtKB-SubCell"/>
</dbReference>
<evidence type="ECO:0000256" key="7">
    <source>
        <dbReference type="PROSITE-ProRule" id="PRU01360"/>
    </source>
</evidence>
<comment type="similarity">
    <text evidence="7">Belongs to the TonB-dependent receptor family.</text>
</comment>
<protein>
    <submittedName>
        <fullName evidence="9">TonB-dependent receptor</fullName>
    </submittedName>
</protein>
<comment type="subcellular location">
    <subcellularLocation>
        <location evidence="1 7">Cell outer membrane</location>
        <topology evidence="1 7">Multi-pass membrane protein</topology>
    </subcellularLocation>
</comment>
<dbReference type="Proteomes" id="UP000249375">
    <property type="component" value="Chromosome"/>
</dbReference>
<dbReference type="PROSITE" id="PS52016">
    <property type="entry name" value="TONB_DEPENDENT_REC_3"/>
    <property type="match status" value="1"/>
</dbReference>
<evidence type="ECO:0000259" key="8">
    <source>
        <dbReference type="Pfam" id="PF07715"/>
    </source>
</evidence>
<evidence type="ECO:0000256" key="5">
    <source>
        <dbReference type="ARBA" id="ARBA00023136"/>
    </source>
</evidence>
<dbReference type="Pfam" id="PF07715">
    <property type="entry name" value="Plug"/>
    <property type="match status" value="1"/>
</dbReference>
<dbReference type="InterPro" id="IPR036942">
    <property type="entry name" value="Beta-barrel_TonB_sf"/>
</dbReference>
<keyword evidence="5 7" id="KW-0472">Membrane</keyword>
<dbReference type="KEGG" id="alq:C7Y71_000945"/>
<sequence length="799" mass="90996">MGNYDSVKRLIAFVLLSFAFVTINAQTRTRIYGMVKDEAGNGIELATVRLQGTASMVMTNLKGQYNIYCNMGDSVTVVFSQLGHQTRKKTLIAFGDSMRVDVVLPPYNQTDETAVVKGMGIQSGSMVRLNTKNNDFAPSASGNAVEELVATQAGVSTHNELSSQYNVRGGSFDENCVYLNGVEVYRPMLVRSGEQEGLSIINSDMVDKISFSTGGFEARYGDKMSSVLDITYKRPEKFEAKLNGSILGGSAYIGWGNKHFSFMSSVRYKTTKYLLGSTDTEGEYDPKFLDYQAYLSWRPSKRWTIDVIGNISDNEYNFIPKNRVTNFGTIDNPRTFVVYFDGQEKDYFKTYFGSATVTHNFNPNTYLALNFSTFKSKEAETYDIQGEYWLNEATSQEELGVGTYMEHARNRLRANVMNTGLKFRTRLTGHTIQSGFDWQHEDIKENSREWEMRDSMGYSLPYDPNQLRLIYSLAAQQELKTNRLSFYLQDNWRFKNSMGLFNLAYGIRVSHWDWNKETLISPRASLGLMPSFSDNWVFRVATGVYYQAPFYKELRDTAMLNGIASVSLNKDIKAQRSIHFVIGGDYTFRLMNRPFKFTTEAYYKALSNLIPYNVDNLRIIYYGRNMSKGYAAGLDFKLFGEFVPGTDSWITFSIMSTKEKINGKTVPRPTDQRYNLSLYFTDYFPGSTRWRVTLKAALAAGLPFGAPRTGLEGKSFRAPAYKRVDLGMSYRLLNNEDRHIHSGIGKYMKNVWLGVDAFNLLGISNVNSYYWVTDITNTQYAVPNYLTGRRINARFVIEF</sequence>
<keyword evidence="6 7" id="KW-0998">Cell outer membrane</keyword>